<sequence>MSSTIAEPTEDLPASDEVLETSGTIISVNGLQKVYRGSWLRSSHVHALSGVTLQADAGQVFGLLGPNGAGKTTLIKILLGVIRSSGGSASLFGLPAGSAAARRRVGYLPESLRVDRHHTARSALKYYGRLSGLDGTTIGNRSDELLKLVGLDGRDREPVRRFSKGMLQRLGLAQALMHDPDLLVLDEPTDGLDPVGRSEVRRVIERLRDSGKTIFLNSHILHEVELVCTHLAIMAKGRVLASGPINNLSGPGLKASTSDLTIHMEIDLERSNLDTLQEQLQPMMSTDAAWQLVRSQGTKDLWRVQLNCDDQADVDASVDLVRGMGGSIVTLQPHRHTLEDTFMRLVQQAGAPVPNATL</sequence>
<dbReference type="GO" id="GO:0016887">
    <property type="term" value="F:ATP hydrolysis activity"/>
    <property type="evidence" value="ECO:0007669"/>
    <property type="project" value="InterPro"/>
</dbReference>
<dbReference type="PANTHER" id="PTHR43335:SF2">
    <property type="entry name" value="ABC TRANSPORTER, ATP-BINDING PROTEIN"/>
    <property type="match status" value="1"/>
</dbReference>
<dbReference type="GO" id="GO:0005524">
    <property type="term" value="F:ATP binding"/>
    <property type="evidence" value="ECO:0007669"/>
    <property type="project" value="UniProtKB-KW"/>
</dbReference>
<feature type="domain" description="ABC transporter" evidence="5">
    <location>
        <begin position="26"/>
        <end position="261"/>
    </location>
</feature>
<dbReference type="PROSITE" id="PS50893">
    <property type="entry name" value="ABC_TRANSPORTER_2"/>
    <property type="match status" value="1"/>
</dbReference>
<keyword evidence="4 6" id="KW-0067">ATP-binding</keyword>
<comment type="caution">
    <text evidence="6">The sequence shown here is derived from an EMBL/GenBank/DDBJ whole genome shotgun (WGS) entry which is preliminary data.</text>
</comment>
<dbReference type="Gene3D" id="3.40.50.300">
    <property type="entry name" value="P-loop containing nucleotide triphosphate hydrolases"/>
    <property type="match status" value="1"/>
</dbReference>
<reference evidence="6 7" key="1">
    <citation type="journal article" date="2013" name="Mar. Genomics">
        <title>Expression of sulfatases in Rhodopirellula baltica and the diversity of sulfatases in the genus Rhodopirellula.</title>
        <authorList>
            <person name="Wegner C.E."/>
            <person name="Richter-Heitmann T."/>
            <person name="Klindworth A."/>
            <person name="Klockow C."/>
            <person name="Richter M."/>
            <person name="Achstetter T."/>
            <person name="Glockner F.O."/>
            <person name="Harder J."/>
        </authorList>
    </citation>
    <scope>NUCLEOTIDE SEQUENCE [LARGE SCALE GENOMIC DNA]</scope>
    <source>
        <strain evidence="6 7">WH47</strain>
    </source>
</reference>
<evidence type="ECO:0000313" key="7">
    <source>
        <dbReference type="Proteomes" id="UP000006222"/>
    </source>
</evidence>
<comment type="similarity">
    <text evidence="1">Belongs to the ABC transporter superfamily.</text>
</comment>
<evidence type="ECO:0000256" key="2">
    <source>
        <dbReference type="ARBA" id="ARBA00022448"/>
    </source>
</evidence>
<evidence type="ECO:0000256" key="4">
    <source>
        <dbReference type="ARBA" id="ARBA00022840"/>
    </source>
</evidence>
<dbReference type="InterPro" id="IPR027417">
    <property type="entry name" value="P-loop_NTPase"/>
</dbReference>
<gene>
    <name evidence="6" type="ORF">RBWH47_05744</name>
</gene>
<dbReference type="PANTHER" id="PTHR43335">
    <property type="entry name" value="ABC TRANSPORTER, ATP-BINDING PROTEIN"/>
    <property type="match status" value="1"/>
</dbReference>
<dbReference type="RefSeq" id="WP_007328658.1">
    <property type="nucleotide sequence ID" value="NZ_AFAR01000234.1"/>
</dbReference>
<dbReference type="SMART" id="SM00382">
    <property type="entry name" value="AAA"/>
    <property type="match status" value="1"/>
</dbReference>
<dbReference type="SUPFAM" id="SSF52540">
    <property type="entry name" value="P-loop containing nucleoside triphosphate hydrolases"/>
    <property type="match status" value="1"/>
</dbReference>
<protein>
    <submittedName>
        <fullName evidence="6">ABC transporter, ATP-binding protein</fullName>
    </submittedName>
</protein>
<dbReference type="EMBL" id="AFAR01000234">
    <property type="protein sequence ID" value="EGF25336.1"/>
    <property type="molecule type" value="Genomic_DNA"/>
</dbReference>
<dbReference type="AlphaFoldDB" id="F2AYE8"/>
<organism evidence="6 7">
    <name type="scientific">Rhodopirellula baltica WH47</name>
    <dbReference type="NCBI Taxonomy" id="991778"/>
    <lineage>
        <taxon>Bacteria</taxon>
        <taxon>Pseudomonadati</taxon>
        <taxon>Planctomycetota</taxon>
        <taxon>Planctomycetia</taxon>
        <taxon>Pirellulales</taxon>
        <taxon>Pirellulaceae</taxon>
        <taxon>Rhodopirellula</taxon>
    </lineage>
</organism>
<evidence type="ECO:0000259" key="5">
    <source>
        <dbReference type="PROSITE" id="PS50893"/>
    </source>
</evidence>
<evidence type="ECO:0000256" key="3">
    <source>
        <dbReference type="ARBA" id="ARBA00022741"/>
    </source>
</evidence>
<dbReference type="InterPro" id="IPR003593">
    <property type="entry name" value="AAA+_ATPase"/>
</dbReference>
<dbReference type="InterPro" id="IPR003439">
    <property type="entry name" value="ABC_transporter-like_ATP-bd"/>
</dbReference>
<keyword evidence="2" id="KW-0813">Transport</keyword>
<keyword evidence="3" id="KW-0547">Nucleotide-binding</keyword>
<dbReference type="Proteomes" id="UP000006222">
    <property type="component" value="Unassembled WGS sequence"/>
</dbReference>
<dbReference type="PROSITE" id="PS00211">
    <property type="entry name" value="ABC_TRANSPORTER_1"/>
    <property type="match status" value="1"/>
</dbReference>
<dbReference type="Pfam" id="PF00005">
    <property type="entry name" value="ABC_tran"/>
    <property type="match status" value="1"/>
</dbReference>
<evidence type="ECO:0000256" key="1">
    <source>
        <dbReference type="ARBA" id="ARBA00005417"/>
    </source>
</evidence>
<dbReference type="PATRIC" id="fig|991778.3.peg.5033"/>
<dbReference type="InterPro" id="IPR017871">
    <property type="entry name" value="ABC_transporter-like_CS"/>
</dbReference>
<name>F2AYE8_RHOBT</name>
<proteinExistence type="inferred from homology"/>
<evidence type="ECO:0000313" key="6">
    <source>
        <dbReference type="EMBL" id="EGF25336.1"/>
    </source>
</evidence>
<accession>F2AYE8</accession>
<dbReference type="CDD" id="cd03230">
    <property type="entry name" value="ABC_DR_subfamily_A"/>
    <property type="match status" value="1"/>
</dbReference>